<organism evidence="1 2">
    <name type="scientific">Suillus discolor</name>
    <dbReference type="NCBI Taxonomy" id="1912936"/>
    <lineage>
        <taxon>Eukaryota</taxon>
        <taxon>Fungi</taxon>
        <taxon>Dikarya</taxon>
        <taxon>Basidiomycota</taxon>
        <taxon>Agaricomycotina</taxon>
        <taxon>Agaricomycetes</taxon>
        <taxon>Agaricomycetidae</taxon>
        <taxon>Boletales</taxon>
        <taxon>Suillineae</taxon>
        <taxon>Suillaceae</taxon>
        <taxon>Suillus</taxon>
    </lineage>
</organism>
<name>A0A9P7FC00_9AGAM</name>
<dbReference type="EMBL" id="JABBWM010000011">
    <property type="protein sequence ID" value="KAG2113752.1"/>
    <property type="molecule type" value="Genomic_DNA"/>
</dbReference>
<protein>
    <submittedName>
        <fullName evidence="1">Uncharacterized protein</fullName>
    </submittedName>
</protein>
<dbReference type="AlphaFoldDB" id="A0A9P7FC00"/>
<dbReference type="OrthoDB" id="337581at2759"/>
<feature type="non-terminal residue" evidence="1">
    <location>
        <position position="1"/>
    </location>
</feature>
<reference evidence="1" key="1">
    <citation type="journal article" date="2020" name="New Phytol.">
        <title>Comparative genomics reveals dynamic genome evolution in host specialist ectomycorrhizal fungi.</title>
        <authorList>
            <person name="Lofgren L.A."/>
            <person name="Nguyen N.H."/>
            <person name="Vilgalys R."/>
            <person name="Ruytinx J."/>
            <person name="Liao H.L."/>
            <person name="Branco S."/>
            <person name="Kuo A."/>
            <person name="LaButti K."/>
            <person name="Lipzen A."/>
            <person name="Andreopoulos W."/>
            <person name="Pangilinan J."/>
            <person name="Riley R."/>
            <person name="Hundley H."/>
            <person name="Na H."/>
            <person name="Barry K."/>
            <person name="Grigoriev I.V."/>
            <person name="Stajich J.E."/>
            <person name="Kennedy P.G."/>
        </authorList>
    </citation>
    <scope>NUCLEOTIDE SEQUENCE</scope>
    <source>
        <strain evidence="1">FC423</strain>
    </source>
</reference>
<gene>
    <name evidence="1" type="ORF">F5147DRAFT_570875</name>
</gene>
<dbReference type="RefSeq" id="XP_041296046.1">
    <property type="nucleotide sequence ID" value="XM_041431016.1"/>
</dbReference>
<evidence type="ECO:0000313" key="1">
    <source>
        <dbReference type="EMBL" id="KAG2113752.1"/>
    </source>
</evidence>
<dbReference type="GeneID" id="64693275"/>
<evidence type="ECO:0000313" key="2">
    <source>
        <dbReference type="Proteomes" id="UP000823399"/>
    </source>
</evidence>
<dbReference type="Proteomes" id="UP000823399">
    <property type="component" value="Unassembled WGS sequence"/>
</dbReference>
<comment type="caution">
    <text evidence="1">The sequence shown here is derived from an EMBL/GenBank/DDBJ whole genome shotgun (WGS) entry which is preliminary data.</text>
</comment>
<proteinExistence type="predicted"/>
<accession>A0A9P7FC00</accession>
<sequence>IIKYKTSWDQHHCEVLGITSTYTVFPHLDVASIAVSGYCTCRSFAYAVLVSKSRFV</sequence>
<keyword evidence="2" id="KW-1185">Reference proteome</keyword>